<evidence type="ECO:0000256" key="1">
    <source>
        <dbReference type="ARBA" id="ARBA00001974"/>
    </source>
</evidence>
<dbReference type="GO" id="GO:0016491">
    <property type="term" value="F:oxidoreductase activity"/>
    <property type="evidence" value="ECO:0007669"/>
    <property type="project" value="InterPro"/>
</dbReference>
<keyword evidence="6" id="KW-0325">Glycoprotein</keyword>
<evidence type="ECO:0000256" key="2">
    <source>
        <dbReference type="ARBA" id="ARBA00005466"/>
    </source>
</evidence>
<comment type="similarity">
    <text evidence="2">Belongs to the oxygen-dependent FAD-linked oxidoreductase family.</text>
</comment>
<organism evidence="9 10">
    <name type="scientific">Linum tenue</name>
    <dbReference type="NCBI Taxonomy" id="586396"/>
    <lineage>
        <taxon>Eukaryota</taxon>
        <taxon>Viridiplantae</taxon>
        <taxon>Streptophyta</taxon>
        <taxon>Embryophyta</taxon>
        <taxon>Tracheophyta</taxon>
        <taxon>Spermatophyta</taxon>
        <taxon>Magnoliopsida</taxon>
        <taxon>eudicotyledons</taxon>
        <taxon>Gunneridae</taxon>
        <taxon>Pentapetalae</taxon>
        <taxon>rosids</taxon>
        <taxon>fabids</taxon>
        <taxon>Malpighiales</taxon>
        <taxon>Linaceae</taxon>
        <taxon>Linum</taxon>
    </lineage>
</organism>
<evidence type="ECO:0000256" key="4">
    <source>
        <dbReference type="ARBA" id="ARBA00022729"/>
    </source>
</evidence>
<dbReference type="Pfam" id="PF01565">
    <property type="entry name" value="FAD_binding_4"/>
    <property type="match status" value="1"/>
</dbReference>
<evidence type="ECO:0000256" key="6">
    <source>
        <dbReference type="ARBA" id="ARBA00023180"/>
    </source>
</evidence>
<comment type="cofactor">
    <cofactor evidence="1">
        <name>FAD</name>
        <dbReference type="ChEBI" id="CHEBI:57692"/>
    </cofactor>
</comment>
<evidence type="ECO:0000313" key="9">
    <source>
        <dbReference type="EMBL" id="CAI0545660.1"/>
    </source>
</evidence>
<feature type="chain" id="PRO_5043706996" description="FAD-binding PCMH-type domain-containing protein" evidence="7">
    <location>
        <begin position="25"/>
        <end position="550"/>
    </location>
</feature>
<protein>
    <recommendedName>
        <fullName evidence="8">FAD-binding PCMH-type domain-containing protein</fullName>
    </recommendedName>
</protein>
<feature type="signal peptide" evidence="7">
    <location>
        <begin position="1"/>
        <end position="24"/>
    </location>
</feature>
<gene>
    <name evidence="9" type="ORF">LITE_LOCUS43674</name>
</gene>
<keyword evidence="10" id="KW-1185">Reference proteome</keyword>
<accession>A0AAV0QL59</accession>
<dbReference type="PROSITE" id="PS51387">
    <property type="entry name" value="FAD_PCMH"/>
    <property type="match status" value="1"/>
</dbReference>
<keyword evidence="3" id="KW-0285">Flavoprotein</keyword>
<keyword evidence="4 7" id="KW-0732">Signal</keyword>
<dbReference type="Pfam" id="PF08031">
    <property type="entry name" value="BBE"/>
    <property type="match status" value="1"/>
</dbReference>
<dbReference type="Gene3D" id="3.40.462.20">
    <property type="match status" value="1"/>
</dbReference>
<dbReference type="InterPro" id="IPR036318">
    <property type="entry name" value="FAD-bd_PCMH-like_sf"/>
</dbReference>
<proteinExistence type="inferred from homology"/>
<dbReference type="InterPro" id="IPR006094">
    <property type="entry name" value="Oxid_FAD_bind_N"/>
</dbReference>
<feature type="domain" description="FAD-binding PCMH-type" evidence="8">
    <location>
        <begin position="70"/>
        <end position="260"/>
    </location>
</feature>
<keyword evidence="5" id="KW-0274">FAD</keyword>
<dbReference type="PANTHER" id="PTHR32448">
    <property type="entry name" value="OS08G0158400 PROTEIN"/>
    <property type="match status" value="1"/>
</dbReference>
<dbReference type="InterPro" id="IPR016169">
    <property type="entry name" value="FAD-bd_PCMH_sub2"/>
</dbReference>
<dbReference type="SUPFAM" id="SSF56176">
    <property type="entry name" value="FAD-binding/transporter-associated domain-like"/>
    <property type="match status" value="1"/>
</dbReference>
<dbReference type="AlphaFoldDB" id="A0AAV0QL59"/>
<dbReference type="Gene3D" id="3.30.43.10">
    <property type="entry name" value="Uridine Diphospho-n-acetylenolpyruvylglucosamine Reductase, domain 2"/>
    <property type="match status" value="1"/>
</dbReference>
<dbReference type="InterPro" id="IPR016166">
    <property type="entry name" value="FAD-bd_PCMH"/>
</dbReference>
<reference evidence="9" key="1">
    <citation type="submission" date="2022-08" db="EMBL/GenBank/DDBJ databases">
        <authorList>
            <person name="Gutierrez-Valencia J."/>
        </authorList>
    </citation>
    <scope>NUCLEOTIDE SEQUENCE</scope>
</reference>
<dbReference type="GO" id="GO:0071949">
    <property type="term" value="F:FAD binding"/>
    <property type="evidence" value="ECO:0007669"/>
    <property type="project" value="InterPro"/>
</dbReference>
<dbReference type="Gene3D" id="3.30.465.10">
    <property type="match status" value="1"/>
</dbReference>
<name>A0AAV0QL59_9ROSI</name>
<evidence type="ECO:0000256" key="3">
    <source>
        <dbReference type="ARBA" id="ARBA00022630"/>
    </source>
</evidence>
<dbReference type="InterPro" id="IPR016167">
    <property type="entry name" value="FAD-bd_PCMH_sub1"/>
</dbReference>
<dbReference type="EMBL" id="CAMGYJ010000009">
    <property type="protein sequence ID" value="CAI0545660.1"/>
    <property type="molecule type" value="Genomic_DNA"/>
</dbReference>
<evidence type="ECO:0000313" key="10">
    <source>
        <dbReference type="Proteomes" id="UP001154282"/>
    </source>
</evidence>
<evidence type="ECO:0000256" key="7">
    <source>
        <dbReference type="SAM" id="SignalP"/>
    </source>
</evidence>
<evidence type="ECO:0000259" key="8">
    <source>
        <dbReference type="PROSITE" id="PS51387"/>
    </source>
</evidence>
<evidence type="ECO:0000256" key="5">
    <source>
        <dbReference type="ARBA" id="ARBA00022827"/>
    </source>
</evidence>
<comment type="caution">
    <text evidence="9">The sequence shown here is derived from an EMBL/GenBank/DDBJ whole genome shotgun (WGS) entry which is preliminary data.</text>
</comment>
<sequence length="550" mass="61029">MDTAHRSFPILVALFVLLFGVTSSQPYEEFLQCLEFHDSNITSIVYTRANSSFSSLLESSIRNPRFDTSATPKPLLIFTPRQISHIQSAIRCSRAHRIQIRVRSGGHDYEGLSYSTISPSLTFLVLDLRNLRAIQVDVPSKTAWAQAGATLGELYYAIAAESRTLAFPAGMWPTVGLGGHISGGGYGSLLRKHGIAADNVVDAQVVDVEGRILDRASMGEDLFWILDRASMGEDMFWAIRGGGGNTFGIVIAWKIKLVPVPASVTACTVTRTLEQNATEIVHRWQYVVDKLSNDVFFMVVLNRVVNPIQANATTIQASFNSLYLGSIEGLILMMEAKFPDLGLRRENCVEMSWAKSILYFAGFPLNSPLESLLDRTISATGSAKFKGKSDYVKEPIPISGFEGIWEKLKEVGVQTGGLILASYGGKMSEIPESSIPFPHRAGNIYQVEEVAFWVEDGVEAADGYLNWLRGLYEYMTPYVSKNPREAYANYRDLDIGRNGGGGEGDYRRARSWGSSYYKNNFDRLVRVKTAVDPANFFRNEQSIPPLSSWR</sequence>
<dbReference type="Proteomes" id="UP001154282">
    <property type="component" value="Unassembled WGS sequence"/>
</dbReference>
<dbReference type="InterPro" id="IPR012951">
    <property type="entry name" value="BBE"/>
</dbReference>